<dbReference type="GO" id="GO:0005739">
    <property type="term" value="C:mitochondrion"/>
    <property type="evidence" value="ECO:0007669"/>
    <property type="project" value="UniProtKB-SubCell"/>
</dbReference>
<feature type="domain" description="NADH:ubiquinone oxidoreductase 30kDa subunit" evidence="10">
    <location>
        <begin position="90"/>
        <end position="210"/>
    </location>
</feature>
<gene>
    <name evidence="11" type="ORF">APLA_LOCUS8063</name>
    <name evidence="12" type="ORF">APLA_LOCUS9087</name>
</gene>
<evidence type="ECO:0000313" key="14">
    <source>
        <dbReference type="Proteomes" id="UP000494256"/>
    </source>
</evidence>
<keyword evidence="5 9" id="KW-1278">Translocase</keyword>
<keyword evidence="6 9" id="KW-0520">NAD</keyword>
<evidence type="ECO:0000313" key="11">
    <source>
        <dbReference type="EMBL" id="CAB3239869.1"/>
    </source>
</evidence>
<dbReference type="Proteomes" id="UP000494256">
    <property type="component" value="Unassembled WGS sequence"/>
</dbReference>
<dbReference type="GO" id="GO:0016651">
    <property type="term" value="F:oxidoreductase activity, acting on NAD(P)H"/>
    <property type="evidence" value="ECO:0007669"/>
    <property type="project" value="InterPro"/>
</dbReference>
<comment type="caution">
    <text evidence="12">The sequence shown here is derived from an EMBL/GenBank/DDBJ whole genome shotgun (WGS) entry which is preliminary data.</text>
</comment>
<accession>A0A8S1A7N8</accession>
<dbReference type="AlphaFoldDB" id="A0A8S1A7N8"/>
<dbReference type="SUPFAM" id="SSF143243">
    <property type="entry name" value="Nqo5-like"/>
    <property type="match status" value="1"/>
</dbReference>
<proteinExistence type="inferred from homology"/>
<dbReference type="Proteomes" id="UP000494106">
    <property type="component" value="Unassembled WGS sequence"/>
</dbReference>
<comment type="similarity">
    <text evidence="2 9">Belongs to the complex I 30 kDa subunit family.</text>
</comment>
<dbReference type="FunFam" id="3.30.460.80:FF:000002">
    <property type="entry name" value="NADH dehydrogenase iron-sulfur protein 3, mitochondrial"/>
    <property type="match status" value="1"/>
</dbReference>
<evidence type="ECO:0000256" key="9">
    <source>
        <dbReference type="RuleBase" id="RU003456"/>
    </source>
</evidence>
<sequence length="263" mass="31345">MNRFLSKVLRTGKITNFRRNFLTGTTFYDASGQEESKYILKPISSTGHTFRKHNNEERQNLYEFGLYVAACLPKYVQKIQLQHTDELEILVAPEGIYPVCCFMRNHHNCCFNQCTGATAIDVPSRVYRFEVVYMLLSIRYSERVRIKTYTDELTPLRSQFANWYACNWYEREIFDMFGVVFTHHPDLRRILTDYGFNGHPFRKDFPLVGYTEVRYDDELKKLVFEPVEFAQEMRRFRLGTPWSYLKSFHEGYNLPKPEPKKKK</sequence>
<evidence type="ECO:0000313" key="12">
    <source>
        <dbReference type="EMBL" id="CAB3240516.1"/>
    </source>
</evidence>
<evidence type="ECO:0000256" key="7">
    <source>
        <dbReference type="ARBA" id="ARBA00023075"/>
    </source>
</evidence>
<dbReference type="OrthoDB" id="37721at2759"/>
<keyword evidence="4 9" id="KW-0813">Transport</keyword>
<evidence type="ECO:0000256" key="4">
    <source>
        <dbReference type="ARBA" id="ARBA00022448"/>
    </source>
</evidence>
<dbReference type="Pfam" id="PF00329">
    <property type="entry name" value="Complex1_30kDa"/>
    <property type="match status" value="1"/>
</dbReference>
<dbReference type="InterPro" id="IPR037232">
    <property type="entry name" value="NADH_quin_OxRdtase_su_C/D-like"/>
</dbReference>
<keyword evidence="7" id="KW-0830">Ubiquinone</keyword>
<dbReference type="PANTHER" id="PTHR10884:SF14">
    <property type="entry name" value="NADH DEHYDROGENASE [UBIQUINONE] IRON-SULFUR PROTEIN 3, MITOCHONDRIAL"/>
    <property type="match status" value="1"/>
</dbReference>
<comment type="catalytic activity">
    <reaction evidence="8">
        <text>a ubiquinone + NADH + 5 H(+)(in) = a ubiquinol + NAD(+) + 4 H(+)(out)</text>
        <dbReference type="Rhea" id="RHEA:29091"/>
        <dbReference type="Rhea" id="RHEA-COMP:9565"/>
        <dbReference type="Rhea" id="RHEA-COMP:9566"/>
        <dbReference type="ChEBI" id="CHEBI:15378"/>
        <dbReference type="ChEBI" id="CHEBI:16389"/>
        <dbReference type="ChEBI" id="CHEBI:17976"/>
        <dbReference type="ChEBI" id="CHEBI:57540"/>
        <dbReference type="ChEBI" id="CHEBI:57945"/>
        <dbReference type="EC" id="7.1.1.2"/>
    </reaction>
</comment>
<dbReference type="EMBL" id="CADEBD010000309">
    <property type="protein sequence ID" value="CAB3240516.1"/>
    <property type="molecule type" value="Genomic_DNA"/>
</dbReference>
<evidence type="ECO:0000256" key="6">
    <source>
        <dbReference type="ARBA" id="ARBA00023027"/>
    </source>
</evidence>
<evidence type="ECO:0000256" key="1">
    <source>
        <dbReference type="ARBA" id="ARBA00004173"/>
    </source>
</evidence>
<dbReference type="InterPro" id="IPR020396">
    <property type="entry name" value="NADH_UbQ_OxRdtase_CS"/>
</dbReference>
<dbReference type="EMBL" id="CADEBC010000503">
    <property type="protein sequence ID" value="CAB3239869.1"/>
    <property type="molecule type" value="Genomic_DNA"/>
</dbReference>
<dbReference type="PROSITE" id="PS00542">
    <property type="entry name" value="COMPLEX1_30K"/>
    <property type="match status" value="1"/>
</dbReference>
<evidence type="ECO:0000256" key="5">
    <source>
        <dbReference type="ARBA" id="ARBA00022967"/>
    </source>
</evidence>
<evidence type="ECO:0000259" key="10">
    <source>
        <dbReference type="Pfam" id="PF00329"/>
    </source>
</evidence>
<dbReference type="GO" id="GO:0008137">
    <property type="term" value="F:NADH dehydrogenase (ubiquinone) activity"/>
    <property type="evidence" value="ECO:0007669"/>
    <property type="project" value="UniProtKB-EC"/>
</dbReference>
<dbReference type="Gene3D" id="3.30.460.80">
    <property type="entry name" value="NADH:ubiquinone oxidoreductase, 30kDa subunit"/>
    <property type="match status" value="1"/>
</dbReference>
<dbReference type="HAMAP" id="MF_01357">
    <property type="entry name" value="NDH1_NuoC"/>
    <property type="match status" value="1"/>
</dbReference>
<keyword evidence="13" id="KW-1185">Reference proteome</keyword>
<dbReference type="InterPro" id="IPR010218">
    <property type="entry name" value="NADH_DH_suC"/>
</dbReference>
<evidence type="ECO:0000256" key="2">
    <source>
        <dbReference type="ARBA" id="ARBA00007569"/>
    </source>
</evidence>
<name>A0A8S1A7N8_ARCPL</name>
<evidence type="ECO:0000256" key="8">
    <source>
        <dbReference type="ARBA" id="ARBA00049551"/>
    </source>
</evidence>
<evidence type="ECO:0000256" key="3">
    <source>
        <dbReference type="ARBA" id="ARBA00020084"/>
    </source>
</evidence>
<dbReference type="GO" id="GO:0016020">
    <property type="term" value="C:membrane"/>
    <property type="evidence" value="ECO:0007669"/>
    <property type="project" value="UniProtKB-ARBA"/>
</dbReference>
<evidence type="ECO:0000313" key="13">
    <source>
        <dbReference type="Proteomes" id="UP000494106"/>
    </source>
</evidence>
<reference evidence="13 14" key="1">
    <citation type="submission" date="2020-04" db="EMBL/GenBank/DDBJ databases">
        <authorList>
            <person name="Wallbank WR R."/>
            <person name="Pardo Diaz C."/>
            <person name="Kozak K."/>
            <person name="Martin S."/>
            <person name="Jiggins C."/>
            <person name="Moest M."/>
            <person name="Warren A I."/>
            <person name="Byers J.R.P. K."/>
            <person name="Montejo-Kovacevich G."/>
            <person name="Yen C E."/>
        </authorList>
    </citation>
    <scope>NUCLEOTIDE SEQUENCE [LARGE SCALE GENOMIC DNA]</scope>
</reference>
<protein>
    <recommendedName>
        <fullName evidence="3">NADH dehydrogenase [ubiquinone] iron-sulfur protein 3, mitochondrial</fullName>
    </recommendedName>
</protein>
<comment type="subcellular location">
    <subcellularLocation>
        <location evidence="1">Mitochondrion</location>
    </subcellularLocation>
</comment>
<dbReference type="PANTHER" id="PTHR10884">
    <property type="entry name" value="NADH DEHYDROGENASE UBIQUINONE IRON-SULFUR PROTEIN 3"/>
    <property type="match status" value="1"/>
</dbReference>
<dbReference type="InterPro" id="IPR001268">
    <property type="entry name" value="NADH_UbQ_OxRdtase_30kDa_su"/>
</dbReference>
<organism evidence="12 14">
    <name type="scientific">Arctia plantaginis</name>
    <name type="common">Wood tiger moth</name>
    <name type="synonym">Phalaena plantaginis</name>
    <dbReference type="NCBI Taxonomy" id="874455"/>
    <lineage>
        <taxon>Eukaryota</taxon>
        <taxon>Metazoa</taxon>
        <taxon>Ecdysozoa</taxon>
        <taxon>Arthropoda</taxon>
        <taxon>Hexapoda</taxon>
        <taxon>Insecta</taxon>
        <taxon>Pterygota</taxon>
        <taxon>Neoptera</taxon>
        <taxon>Endopterygota</taxon>
        <taxon>Lepidoptera</taxon>
        <taxon>Glossata</taxon>
        <taxon>Ditrysia</taxon>
        <taxon>Noctuoidea</taxon>
        <taxon>Erebidae</taxon>
        <taxon>Arctiinae</taxon>
        <taxon>Arctia</taxon>
    </lineage>
</organism>